<evidence type="ECO:0000259" key="2">
    <source>
        <dbReference type="Pfam" id="PF22422"/>
    </source>
</evidence>
<accession>A0A1Z3HM75</accession>
<dbReference type="Pfam" id="PF03200">
    <property type="entry name" value="Glyco_hydro_63"/>
    <property type="match status" value="1"/>
</dbReference>
<protein>
    <submittedName>
        <fullName evidence="3">Uncharacterized protein</fullName>
    </submittedName>
</protein>
<dbReference type="InterPro" id="IPR008928">
    <property type="entry name" value="6-hairpin_glycosidase_sf"/>
</dbReference>
<dbReference type="GO" id="GO:0009311">
    <property type="term" value="P:oligosaccharide metabolic process"/>
    <property type="evidence" value="ECO:0007669"/>
    <property type="project" value="InterPro"/>
</dbReference>
<dbReference type="AlphaFoldDB" id="A0A1Z3HM75"/>
<dbReference type="STRING" id="1641165.XM38_23080"/>
<dbReference type="RefSeq" id="WP_088429871.1">
    <property type="nucleotide sequence ID" value="NZ_CP021983.2"/>
</dbReference>
<sequence>MTPEHERLQAAQVPATPWKKWGPYLSERQWGTVREDYSASGEAWDYFSHQQSHSRAYRWGEDGIGGICDDQQLLCLALALWNGQDPVLKERLFGLTGSQGNHGEDVKEYYFYLDSTPTHSYLKCLYKYPQAEYPYADLVAENQRRGRGSMEYELLDTGVFAESRYFDVFVEYAKAAPEDILIQIEVVNRGPEAAPLHLLPTLWYRNTWSWGEGTEKPVLKLGDPGNWGSTIEAAHPLLGRYWLHCATAGPLPLYFTENETNIAKLFEAENSSPYVKDGIHDAVIHGQKDAINPQQIGTKAAAHYRLHVGAGEGQTVRLRLTQEAHLQAPLGDDFDTVLQARRREADDFYAALTPFTLTADQRSIQRQAFAGMLWSKQMYRYGVQDWLRGDPTMPPPPPGHQQGRNRQWRHLDSADIISMPDTWEYPWFAAWDLAFHCIPLAMVDAEFAKQQLDIMTREWYMHPNGQLPAYEWAFGDVNPPVHAWATWRVYKIEQKLTGQGDRIFLERVFQKLLLNFTWWVNRKDREGNNVFEGGFLGLDNIGVFDRSAELPTGGTLEQSDSTSWMAMYCLNMLEIALELARDNPVYEDMATKFFEHFIYIADAMNHIGNDRTQLWDEEDGFFYDVLHLPNGKRIQMTIRSLVGLIPLFAVMTIEPDLLRRLPNFAERLQWFIRNRPNLKRNVACMETEGVGARRMLALCYATMGRARPQDKLCRLLEKLLDESEFLSDYGIRALSKHHVEHPYVFYANGQEYRIDYEPAESSSGLFGGNSNWRGPIWFPVNYLMIESLQKFHHYLGDDYRVECPTGSGQWMTLWQVASELSQRLMAIFLRDGSGRRPVYGGIAPLQTDPHWRGYIQFHEYFHGDNGAGLGASHQTGWTGLVAKLIQQQAEYSS</sequence>
<dbReference type="GO" id="GO:0004573">
    <property type="term" value="F:Glc3Man9GlcNAc2 oligosaccharide glucosidase activity"/>
    <property type="evidence" value="ECO:0007669"/>
    <property type="project" value="InterPro"/>
</dbReference>
<evidence type="ECO:0000313" key="3">
    <source>
        <dbReference type="EMBL" id="ASC71422.1"/>
    </source>
</evidence>
<keyword evidence="4" id="KW-1185">Reference proteome</keyword>
<dbReference type="InterPro" id="IPR054491">
    <property type="entry name" value="MGH1-like_GH"/>
</dbReference>
<evidence type="ECO:0000313" key="4">
    <source>
        <dbReference type="Proteomes" id="UP000191901"/>
    </source>
</evidence>
<dbReference type="KEGG" id="hhg:XM38_023740"/>
<evidence type="ECO:0000259" key="1">
    <source>
        <dbReference type="Pfam" id="PF03200"/>
    </source>
</evidence>
<dbReference type="PANTHER" id="PTHR10412">
    <property type="entry name" value="MANNOSYL-OLIGOSACCHARIDE GLUCOSIDASE"/>
    <property type="match status" value="1"/>
</dbReference>
<dbReference type="OrthoDB" id="9798687at2"/>
<dbReference type="PANTHER" id="PTHR10412:SF10">
    <property type="entry name" value="GLYCOSYL HYDROLASE FAMILY 63 C-TERMINAL DOMAIN-CONTAINING PROTEIN"/>
    <property type="match status" value="1"/>
</dbReference>
<dbReference type="Proteomes" id="UP000191901">
    <property type="component" value="Chromosome"/>
</dbReference>
<reference evidence="3 4" key="1">
    <citation type="journal article" date="2016" name="Biochim. Biophys. Acta">
        <title>Characterization of red-shifted phycobilisomes isolated from the chlorophyll f-containing cyanobacterium Halomicronema hongdechloris.</title>
        <authorList>
            <person name="Li Y."/>
            <person name="Lin Y."/>
            <person name="Garvey C.J."/>
            <person name="Birch D."/>
            <person name="Corkery R.W."/>
            <person name="Loughlin P.C."/>
            <person name="Scheer H."/>
            <person name="Willows R.D."/>
            <person name="Chen M."/>
        </authorList>
    </citation>
    <scope>NUCLEOTIDE SEQUENCE [LARGE SCALE GENOMIC DNA]</scope>
    <source>
        <strain evidence="3 4">C2206</strain>
    </source>
</reference>
<dbReference type="InterPro" id="IPR031335">
    <property type="entry name" value="Glyco_hydro_63_C"/>
</dbReference>
<gene>
    <name evidence="3" type="ORF">XM38_023740</name>
</gene>
<dbReference type="InterPro" id="IPR004888">
    <property type="entry name" value="Glycoside_hydrolase_63"/>
</dbReference>
<organism evidence="3 4">
    <name type="scientific">Halomicronema hongdechloris C2206</name>
    <dbReference type="NCBI Taxonomy" id="1641165"/>
    <lineage>
        <taxon>Bacteria</taxon>
        <taxon>Bacillati</taxon>
        <taxon>Cyanobacteriota</taxon>
        <taxon>Cyanophyceae</taxon>
        <taxon>Nodosilineales</taxon>
        <taxon>Nodosilineaceae</taxon>
        <taxon>Halomicronema</taxon>
    </lineage>
</organism>
<dbReference type="EMBL" id="CP021983">
    <property type="protein sequence ID" value="ASC71422.1"/>
    <property type="molecule type" value="Genomic_DNA"/>
</dbReference>
<dbReference type="InterPro" id="IPR012341">
    <property type="entry name" value="6hp_glycosidase-like_sf"/>
</dbReference>
<feature type="domain" description="Glycosyl hydrolase family 63 C-terminal" evidence="1">
    <location>
        <begin position="709"/>
        <end position="797"/>
    </location>
</feature>
<dbReference type="Pfam" id="PF22422">
    <property type="entry name" value="MGH1-like_GH"/>
    <property type="match status" value="1"/>
</dbReference>
<name>A0A1Z3HM75_9CYAN</name>
<proteinExistence type="predicted"/>
<feature type="domain" description="Mannosylglycerate hydrolase MGH1-like glycoside hydrolase" evidence="2">
    <location>
        <begin position="425"/>
        <end position="531"/>
    </location>
</feature>
<dbReference type="Gene3D" id="1.50.10.10">
    <property type="match status" value="1"/>
</dbReference>
<dbReference type="SUPFAM" id="SSF48208">
    <property type="entry name" value="Six-hairpin glycosidases"/>
    <property type="match status" value="1"/>
</dbReference>